<dbReference type="EMBL" id="AP025592">
    <property type="protein sequence ID" value="BDG08080.1"/>
    <property type="molecule type" value="Genomic_DNA"/>
</dbReference>
<reference evidence="3" key="1">
    <citation type="journal article" date="2022" name="Int. J. Syst. Evol. Microbiol.">
        <title>Anaeromyxobacter oryzae sp. nov., Anaeromyxobacter diazotrophicus sp. nov. and Anaeromyxobacter paludicola sp. nov., isolated from paddy soils.</title>
        <authorList>
            <person name="Itoh H."/>
            <person name="Xu Z."/>
            <person name="Mise K."/>
            <person name="Masuda Y."/>
            <person name="Ushijima N."/>
            <person name="Hayakawa C."/>
            <person name="Shiratori Y."/>
            <person name="Senoo K."/>
        </authorList>
    </citation>
    <scope>NUCLEOTIDE SEQUENCE [LARGE SCALE GENOMIC DNA]</scope>
    <source>
        <strain evidence="3">Red630</strain>
    </source>
</reference>
<gene>
    <name evidence="2" type="ORF">AMPC_11930</name>
</gene>
<evidence type="ECO:0008006" key="4">
    <source>
        <dbReference type="Google" id="ProtNLM"/>
    </source>
</evidence>
<name>A0ABN6N6C4_9BACT</name>
<keyword evidence="1" id="KW-0732">Signal</keyword>
<keyword evidence="3" id="KW-1185">Reference proteome</keyword>
<proteinExistence type="predicted"/>
<feature type="chain" id="PRO_5046608878" description="Lipoprotein" evidence="1">
    <location>
        <begin position="27"/>
        <end position="205"/>
    </location>
</feature>
<accession>A0ABN6N6C4</accession>
<dbReference type="RefSeq" id="WP_248345229.1">
    <property type="nucleotide sequence ID" value="NZ_AP025592.1"/>
</dbReference>
<protein>
    <recommendedName>
        <fullName evidence="4">Lipoprotein</fullName>
    </recommendedName>
</protein>
<evidence type="ECO:0000256" key="1">
    <source>
        <dbReference type="SAM" id="SignalP"/>
    </source>
</evidence>
<organism evidence="2 3">
    <name type="scientific">Anaeromyxobacter paludicola</name>
    <dbReference type="NCBI Taxonomy" id="2918171"/>
    <lineage>
        <taxon>Bacteria</taxon>
        <taxon>Pseudomonadati</taxon>
        <taxon>Myxococcota</taxon>
        <taxon>Myxococcia</taxon>
        <taxon>Myxococcales</taxon>
        <taxon>Cystobacterineae</taxon>
        <taxon>Anaeromyxobacteraceae</taxon>
        <taxon>Anaeromyxobacter</taxon>
    </lineage>
</organism>
<dbReference type="PROSITE" id="PS51257">
    <property type="entry name" value="PROKAR_LIPOPROTEIN"/>
    <property type="match status" value="1"/>
</dbReference>
<evidence type="ECO:0000313" key="3">
    <source>
        <dbReference type="Proteomes" id="UP001162734"/>
    </source>
</evidence>
<feature type="signal peptide" evidence="1">
    <location>
        <begin position="1"/>
        <end position="26"/>
    </location>
</feature>
<sequence length="205" mass="19903">MNRSAALACTALLAACGGSSSSSSSAVPSGKVANANFTPTSANAAVLSSAACNAGGFTVNLSAVALGFSSTANLCGRLGQTCTDKANEVLVTVAIVNAGVTAQPPVAAGSYQVTSAVPSTLSGPFALAFVKKNDAQCNDSQSATSVTGSVNLATVSATHVTGSVNLTLSDGGNLTGNFDVPVCSTQGLDVCQALSSCSGQVTCQP</sequence>
<dbReference type="Proteomes" id="UP001162734">
    <property type="component" value="Chromosome"/>
</dbReference>
<evidence type="ECO:0000313" key="2">
    <source>
        <dbReference type="EMBL" id="BDG08080.1"/>
    </source>
</evidence>